<dbReference type="EMBL" id="JACBZI010000001">
    <property type="protein sequence ID" value="NYI09059.1"/>
    <property type="molecule type" value="Genomic_DNA"/>
</dbReference>
<dbReference type="RefSeq" id="WP_179530087.1">
    <property type="nucleotide sequence ID" value="NZ_BAAAPP010000002.1"/>
</dbReference>
<protein>
    <submittedName>
        <fullName evidence="1">Uncharacterized protein</fullName>
    </submittedName>
</protein>
<dbReference type="Proteomes" id="UP000537326">
    <property type="component" value="Unassembled WGS sequence"/>
</dbReference>
<evidence type="ECO:0000313" key="2">
    <source>
        <dbReference type="Proteomes" id="UP000537326"/>
    </source>
</evidence>
<organism evidence="1 2">
    <name type="scientific">Nocardioides marinus</name>
    <dbReference type="NCBI Taxonomy" id="374514"/>
    <lineage>
        <taxon>Bacteria</taxon>
        <taxon>Bacillati</taxon>
        <taxon>Actinomycetota</taxon>
        <taxon>Actinomycetes</taxon>
        <taxon>Propionibacteriales</taxon>
        <taxon>Nocardioidaceae</taxon>
        <taxon>Nocardioides</taxon>
    </lineage>
</organism>
<name>A0A7Y9YBY2_9ACTN</name>
<gene>
    <name evidence="1" type="ORF">BKA05_000574</name>
</gene>
<sequence>MLRGLSRAVDPVSAPFAWEAGADGRRELVGVRVTQCALSRICGACAESLGRPIAFVGDDLEVARNAFHAPPLHEACAEGLAAAEPSWRVVRTAAFEFVRPTKDDLDRRPTFQPSALLAD</sequence>
<reference evidence="1 2" key="1">
    <citation type="submission" date="2020-07" db="EMBL/GenBank/DDBJ databases">
        <title>Sequencing the genomes of 1000 actinobacteria strains.</title>
        <authorList>
            <person name="Klenk H.-P."/>
        </authorList>
    </citation>
    <scope>NUCLEOTIDE SEQUENCE [LARGE SCALE GENOMIC DNA]</scope>
    <source>
        <strain evidence="1 2">DSM 18248</strain>
    </source>
</reference>
<comment type="caution">
    <text evidence="1">The sequence shown here is derived from an EMBL/GenBank/DDBJ whole genome shotgun (WGS) entry which is preliminary data.</text>
</comment>
<keyword evidence="2" id="KW-1185">Reference proteome</keyword>
<accession>A0A7Y9YBY2</accession>
<proteinExistence type="predicted"/>
<evidence type="ECO:0000313" key="1">
    <source>
        <dbReference type="EMBL" id="NYI09059.1"/>
    </source>
</evidence>
<dbReference type="AlphaFoldDB" id="A0A7Y9YBY2"/>